<comment type="caution">
    <text evidence="2">The sequence shown here is derived from an EMBL/GenBank/DDBJ whole genome shotgun (WGS) entry which is preliminary data.</text>
</comment>
<reference evidence="2" key="1">
    <citation type="submission" date="2020-07" db="EMBL/GenBank/DDBJ databases">
        <title>Huge and variable diversity of episymbiotic CPR bacteria and DPANN archaea in groundwater ecosystems.</title>
        <authorList>
            <person name="He C.Y."/>
            <person name="Keren R."/>
            <person name="Whittaker M."/>
            <person name="Farag I.F."/>
            <person name="Doudna J."/>
            <person name="Cate J.H.D."/>
            <person name="Banfield J.F."/>
        </authorList>
    </citation>
    <scope>NUCLEOTIDE SEQUENCE</scope>
    <source>
        <strain evidence="2">NC_groundwater_672_Ag_B-0.1um_62_36</strain>
    </source>
</reference>
<dbReference type="AlphaFoldDB" id="A0A932FZT9"/>
<dbReference type="SUPFAM" id="SSF54637">
    <property type="entry name" value="Thioesterase/thiol ester dehydrase-isomerase"/>
    <property type="match status" value="2"/>
</dbReference>
<dbReference type="PANTHER" id="PTHR43664:SF1">
    <property type="entry name" value="BETA-METHYLMALYL-COA DEHYDRATASE"/>
    <property type="match status" value="1"/>
</dbReference>
<gene>
    <name evidence="2" type="ORF">HYY20_02455</name>
</gene>
<protein>
    <submittedName>
        <fullName evidence="2">MaoC family dehydratase N-terminal domain-containing protein</fullName>
    </submittedName>
</protein>
<dbReference type="InterPro" id="IPR029069">
    <property type="entry name" value="HotDog_dom_sf"/>
</dbReference>
<feature type="domain" description="MaoC-like" evidence="1">
    <location>
        <begin position="193"/>
        <end position="297"/>
    </location>
</feature>
<feature type="domain" description="MaoC-like" evidence="1">
    <location>
        <begin position="21"/>
        <end position="117"/>
    </location>
</feature>
<dbReference type="EMBL" id="JACPRF010000072">
    <property type="protein sequence ID" value="MBI2875725.1"/>
    <property type="molecule type" value="Genomic_DNA"/>
</dbReference>
<evidence type="ECO:0000313" key="2">
    <source>
        <dbReference type="EMBL" id="MBI2875725.1"/>
    </source>
</evidence>
<dbReference type="PANTHER" id="PTHR43664">
    <property type="entry name" value="MONOAMINE OXIDASE-RELATED"/>
    <property type="match status" value="1"/>
</dbReference>
<evidence type="ECO:0000313" key="3">
    <source>
        <dbReference type="Proteomes" id="UP000769766"/>
    </source>
</evidence>
<dbReference type="Pfam" id="PF01575">
    <property type="entry name" value="MaoC_dehydratas"/>
    <property type="match status" value="2"/>
</dbReference>
<dbReference type="InterPro" id="IPR052342">
    <property type="entry name" value="MCH/BMMD"/>
</dbReference>
<accession>A0A932FZT9</accession>
<proteinExistence type="predicted"/>
<dbReference type="Gene3D" id="3.10.129.10">
    <property type="entry name" value="Hotdog Thioesterase"/>
    <property type="match status" value="2"/>
</dbReference>
<organism evidence="2 3">
    <name type="scientific">Tectimicrobiota bacterium</name>
    <dbReference type="NCBI Taxonomy" id="2528274"/>
    <lineage>
        <taxon>Bacteria</taxon>
        <taxon>Pseudomonadati</taxon>
        <taxon>Nitrospinota/Tectimicrobiota group</taxon>
        <taxon>Candidatus Tectimicrobiota</taxon>
    </lineage>
</organism>
<dbReference type="InterPro" id="IPR002539">
    <property type="entry name" value="MaoC-like_dom"/>
</dbReference>
<name>A0A932FZT9_UNCTE</name>
<dbReference type="Proteomes" id="UP000769766">
    <property type="component" value="Unassembled WGS sequence"/>
</dbReference>
<evidence type="ECO:0000259" key="1">
    <source>
        <dbReference type="Pfam" id="PF01575"/>
    </source>
</evidence>
<sequence>MSAKVQYFEDYEVGQEGVTGTRTVGAPDIVAFACLTCDYAPVHVDRHLTADGPYGGRIAHGLLGSSILTGLLSLYAPHIVGRNVPESHFYSFDTNYRGAIAIDDTIKIRWRVAEKRDDPDQPGFGFVATTFEVVNQEERSVYEGTVATKVRKREAQDQRLQFKAKKPWEIKELVIDPEKIYCLEDFLEGEGEFMAGRTFTEADVVNFVGLSGDYNPLYVDQVYAEKSSIGERIVPGMLAFTAAFGFWARDGALTQAKSPGEATDAGHLNDGATFLAPVKIGDTIRCLYKVDETRPSRTKPDRGILKFAFQMINQRNEVVQEGQTLMMRGTRATLKK</sequence>